<dbReference type="InterPro" id="IPR029033">
    <property type="entry name" value="His_PPase_superfam"/>
</dbReference>
<feature type="compositionally biased region" description="Pro residues" evidence="1">
    <location>
        <begin position="1"/>
        <end position="19"/>
    </location>
</feature>
<dbReference type="SUPFAM" id="SSF53254">
    <property type="entry name" value="Phosphoglycerate mutase-like"/>
    <property type="match status" value="1"/>
</dbReference>
<feature type="region of interest" description="Disordered" evidence="1">
    <location>
        <begin position="1"/>
        <end position="33"/>
    </location>
</feature>
<accession>A0ABP8XS69</accession>
<dbReference type="Proteomes" id="UP001500325">
    <property type="component" value="Unassembled WGS sequence"/>
</dbReference>
<protein>
    <submittedName>
        <fullName evidence="2">Histidine phosphatase family protein</fullName>
    </submittedName>
</protein>
<evidence type="ECO:0000313" key="3">
    <source>
        <dbReference type="Proteomes" id="UP001500325"/>
    </source>
</evidence>
<name>A0ABP8XS69_9PSEU</name>
<dbReference type="InterPro" id="IPR050275">
    <property type="entry name" value="PGM_Phosphatase"/>
</dbReference>
<gene>
    <name evidence="2" type="ORF">GCM10023215_64630</name>
</gene>
<dbReference type="Gene3D" id="3.40.50.1240">
    <property type="entry name" value="Phosphoglycerate mutase-like"/>
    <property type="match status" value="1"/>
</dbReference>
<dbReference type="Pfam" id="PF00300">
    <property type="entry name" value="His_Phos_1"/>
    <property type="match status" value="1"/>
</dbReference>
<evidence type="ECO:0000313" key="2">
    <source>
        <dbReference type="EMBL" id="GAA4712864.1"/>
    </source>
</evidence>
<comment type="caution">
    <text evidence="2">The sequence shown here is derived from an EMBL/GenBank/DDBJ whole genome shotgun (WGS) entry which is preliminary data.</text>
</comment>
<dbReference type="PANTHER" id="PTHR48100">
    <property type="entry name" value="BROAD-SPECIFICITY PHOSPHATASE YOR283W-RELATED"/>
    <property type="match status" value="1"/>
</dbReference>
<reference evidence="3" key="1">
    <citation type="journal article" date="2019" name="Int. J. Syst. Evol. Microbiol.">
        <title>The Global Catalogue of Microorganisms (GCM) 10K type strain sequencing project: providing services to taxonomists for standard genome sequencing and annotation.</title>
        <authorList>
            <consortium name="The Broad Institute Genomics Platform"/>
            <consortium name="The Broad Institute Genome Sequencing Center for Infectious Disease"/>
            <person name="Wu L."/>
            <person name="Ma J."/>
        </authorList>
    </citation>
    <scope>NUCLEOTIDE SEQUENCE [LARGE SCALE GENOMIC DNA]</scope>
    <source>
        <strain evidence="3">JCM 18055</strain>
    </source>
</reference>
<dbReference type="CDD" id="cd07067">
    <property type="entry name" value="HP_PGM_like"/>
    <property type="match status" value="1"/>
</dbReference>
<dbReference type="PANTHER" id="PTHR48100:SF51">
    <property type="entry name" value="PHOSPHOGLYCERATE MUTASE"/>
    <property type="match status" value="1"/>
</dbReference>
<dbReference type="InterPro" id="IPR013078">
    <property type="entry name" value="His_Pase_superF_clade-1"/>
</dbReference>
<evidence type="ECO:0000256" key="1">
    <source>
        <dbReference type="SAM" id="MobiDB-lite"/>
    </source>
</evidence>
<organism evidence="2 3">
    <name type="scientific">Pseudonocardia yuanmonensis</name>
    <dbReference type="NCBI Taxonomy" id="1095914"/>
    <lineage>
        <taxon>Bacteria</taxon>
        <taxon>Bacillati</taxon>
        <taxon>Actinomycetota</taxon>
        <taxon>Actinomycetes</taxon>
        <taxon>Pseudonocardiales</taxon>
        <taxon>Pseudonocardiaceae</taxon>
        <taxon>Pseudonocardia</taxon>
    </lineage>
</organism>
<dbReference type="SMART" id="SM00855">
    <property type="entry name" value="PGAM"/>
    <property type="match status" value="1"/>
</dbReference>
<sequence>MSTPVRPTPDPGDPVPADPFPGGDRTSPEPSGPRTVVHLLRHGAVHNPEGILYGRLPGFRLSDDGRAQAELVAEALADADLAAVVASPLQRAQETATPIAKTHGLDIVTEDGLIESGNLFEGKRFGVGDGALRHPANWRLMRDPFTPSWGEPYIRIAHRMFGAVHRARALAEGHEAVCVSHQLPIWTLRRYLLGQRLWHDPRSRQCALASLTSVEFTGTTVTGLRYGEPAGSSDPTATGA</sequence>
<dbReference type="EMBL" id="BAABIC010000036">
    <property type="protein sequence ID" value="GAA4712864.1"/>
    <property type="molecule type" value="Genomic_DNA"/>
</dbReference>
<proteinExistence type="predicted"/>
<keyword evidence="3" id="KW-1185">Reference proteome</keyword>